<dbReference type="Proteomes" id="UP000248925">
    <property type="component" value="Unassembled WGS sequence"/>
</dbReference>
<dbReference type="NCBIfam" id="NF004846">
    <property type="entry name" value="PRK06197.1"/>
    <property type="match status" value="1"/>
</dbReference>
<evidence type="ECO:0000313" key="3">
    <source>
        <dbReference type="Proteomes" id="UP000248925"/>
    </source>
</evidence>
<dbReference type="RefSeq" id="WP_111161731.1">
    <property type="nucleotide sequence ID" value="NZ_PCDP01000038.1"/>
</dbReference>
<proteinExistence type="predicted"/>
<gene>
    <name evidence="2" type="ORF">CPY51_18625</name>
</gene>
<name>A0A2W4D3R8_9HYPH</name>
<dbReference type="Gene3D" id="3.40.50.720">
    <property type="entry name" value="NAD(P)-binding Rossmann-like Domain"/>
    <property type="match status" value="1"/>
</dbReference>
<dbReference type="Pfam" id="PF00106">
    <property type="entry name" value="adh_short"/>
    <property type="match status" value="1"/>
</dbReference>
<dbReference type="EMBL" id="PCDP01000038">
    <property type="protein sequence ID" value="PZM12114.1"/>
    <property type="molecule type" value="Genomic_DNA"/>
</dbReference>
<dbReference type="PRINTS" id="PR00081">
    <property type="entry name" value="GDHRDH"/>
</dbReference>
<organism evidence="2 3">
    <name type="scientific">Rhizobium tubonense</name>
    <dbReference type="NCBI Taxonomy" id="484088"/>
    <lineage>
        <taxon>Bacteria</taxon>
        <taxon>Pseudomonadati</taxon>
        <taxon>Pseudomonadota</taxon>
        <taxon>Alphaproteobacteria</taxon>
        <taxon>Hyphomicrobiales</taxon>
        <taxon>Rhizobiaceae</taxon>
        <taxon>Rhizobium/Agrobacterium group</taxon>
        <taxon>Rhizobium</taxon>
    </lineage>
</organism>
<dbReference type="CDD" id="cd05327">
    <property type="entry name" value="retinol-DH_like_SDR_c_like"/>
    <property type="match status" value="1"/>
</dbReference>
<keyword evidence="1" id="KW-0560">Oxidoreductase</keyword>
<dbReference type="PANTHER" id="PTHR43157:SF31">
    <property type="entry name" value="PHOSPHATIDYLINOSITOL-GLYCAN BIOSYNTHESIS CLASS F PROTEIN"/>
    <property type="match status" value="1"/>
</dbReference>
<dbReference type="GO" id="GO:0016491">
    <property type="term" value="F:oxidoreductase activity"/>
    <property type="evidence" value="ECO:0007669"/>
    <property type="project" value="UniProtKB-KW"/>
</dbReference>
<evidence type="ECO:0000313" key="2">
    <source>
        <dbReference type="EMBL" id="PZM12114.1"/>
    </source>
</evidence>
<keyword evidence="3" id="KW-1185">Reference proteome</keyword>
<dbReference type="NCBIfam" id="NF004513">
    <property type="entry name" value="PRK05854.1"/>
    <property type="match status" value="1"/>
</dbReference>
<comment type="caution">
    <text evidence="2">The sequence shown here is derived from an EMBL/GenBank/DDBJ whole genome shotgun (WGS) entry which is preliminary data.</text>
</comment>
<evidence type="ECO:0000256" key="1">
    <source>
        <dbReference type="ARBA" id="ARBA00023002"/>
    </source>
</evidence>
<accession>A0A2W4D3R8</accession>
<dbReference type="SUPFAM" id="SSF51735">
    <property type="entry name" value="NAD(P)-binding Rossmann-fold domains"/>
    <property type="match status" value="1"/>
</dbReference>
<dbReference type="InterPro" id="IPR036291">
    <property type="entry name" value="NAD(P)-bd_dom_sf"/>
</dbReference>
<dbReference type="AlphaFoldDB" id="A0A2W4D3R8"/>
<dbReference type="OrthoDB" id="109589at2"/>
<dbReference type="InterPro" id="IPR002347">
    <property type="entry name" value="SDR_fam"/>
</dbReference>
<dbReference type="PANTHER" id="PTHR43157">
    <property type="entry name" value="PHOSPHATIDYLINOSITOL-GLYCAN BIOSYNTHESIS CLASS F PROTEIN-RELATED"/>
    <property type="match status" value="1"/>
</dbReference>
<sequence>MSNFAIKDIPSQSGRIAVITGATSGIGYETAKALAGAGARVIIASRNGQKGAQVVAEIRGTSPGSDVSFEPLDLSSLASVADCAARIAASVPHIDLLINNAGVMAIPKRYETADGFEMQLGANYLGHFAFDLHLMPKVLAAPSPRVVTVSSLAHRSGTIHFDDLQLKNGYTPWKAYSQSKLATLLFSLELERRARAEGWNLMSNAAHPGYSVTGLQSTGPRMGRENRPALLERFAKMLEPFMSQSAAAGALPTLYAATSPDAKGGVMYGPDGFYELKGTPTLAKIVPRALGKSTWRRLWEVSEQITDARMPLPVAA</sequence>
<protein>
    <submittedName>
        <fullName evidence="2">Short chain dehydrogenase</fullName>
    </submittedName>
</protein>
<reference evidence="2 3" key="1">
    <citation type="journal article" date="2018" name="Sci. Rep.">
        <title>Rhizobium tumorigenes sp. nov., a novel plant tumorigenic bacterium isolated from cane gall tumors on thornless blackberry.</title>
        <authorList>
            <person name="Kuzmanovi N."/>
            <person name="Smalla K."/>
            <person name="Gronow S."/>
            <person name="PuBawska J."/>
        </authorList>
    </citation>
    <scope>NUCLEOTIDE SEQUENCE [LARGE SCALE GENOMIC DNA]</scope>
    <source>
        <strain evidence="2 3">CCBAU 85046</strain>
    </source>
</reference>